<dbReference type="Pfam" id="PF04073">
    <property type="entry name" value="tRNA_edit"/>
    <property type="match status" value="1"/>
</dbReference>
<dbReference type="InterPro" id="IPR007214">
    <property type="entry name" value="YbaK/aa-tRNA-synth-assoc-dom"/>
</dbReference>
<evidence type="ECO:0000313" key="2">
    <source>
        <dbReference type="EMBL" id="PIV50965.1"/>
    </source>
</evidence>
<dbReference type="Gene3D" id="3.90.960.10">
    <property type="entry name" value="YbaK/aminoacyl-tRNA synthetase-associated domain"/>
    <property type="match status" value="1"/>
</dbReference>
<dbReference type="CDD" id="cd04332">
    <property type="entry name" value="YbaK_like"/>
    <property type="match status" value="1"/>
</dbReference>
<organism evidence="2 3">
    <name type="scientific">Candidatus Falkowbacteria bacterium CG02_land_8_20_14_3_00_36_14</name>
    <dbReference type="NCBI Taxonomy" id="1974560"/>
    <lineage>
        <taxon>Bacteria</taxon>
        <taxon>Candidatus Falkowiibacteriota</taxon>
    </lineage>
</organism>
<feature type="domain" description="YbaK/aminoacyl-tRNA synthetase-associated" evidence="1">
    <location>
        <begin position="34"/>
        <end position="160"/>
    </location>
</feature>
<proteinExistence type="predicted"/>
<accession>A0A2M7DMG0</accession>
<dbReference type="GO" id="GO:0002161">
    <property type="term" value="F:aminoacyl-tRNA deacylase activity"/>
    <property type="evidence" value="ECO:0007669"/>
    <property type="project" value="InterPro"/>
</dbReference>
<comment type="caution">
    <text evidence="2">The sequence shown here is derived from an EMBL/GenBank/DDBJ whole genome shotgun (WGS) entry which is preliminary data.</text>
</comment>
<evidence type="ECO:0000313" key="3">
    <source>
        <dbReference type="Proteomes" id="UP000228896"/>
    </source>
</evidence>
<protein>
    <recommendedName>
        <fullName evidence="1">YbaK/aminoacyl-tRNA synthetase-associated domain-containing protein</fullName>
    </recommendedName>
</protein>
<name>A0A2M7DMG0_9BACT</name>
<dbReference type="EMBL" id="PETS01000091">
    <property type="protein sequence ID" value="PIV50965.1"/>
    <property type="molecule type" value="Genomic_DNA"/>
</dbReference>
<gene>
    <name evidence="2" type="ORF">COS18_03550</name>
</gene>
<dbReference type="SUPFAM" id="SSF55826">
    <property type="entry name" value="YbaK/ProRS associated domain"/>
    <property type="match status" value="1"/>
</dbReference>
<dbReference type="Proteomes" id="UP000228896">
    <property type="component" value="Unassembled WGS sequence"/>
</dbReference>
<sequence>MIKKETIKNKYIGKKPSVKLEKYLNKIKHQILEHKTVYTAFDAASTMHKKLSEIAKSLLVTADKDYYLVLLPADYNLDFKKLGKCIGAMENKKIKAVNISGEKLMKKILDIKAGTLSAFGGLYKLPVVMDKGLAKAKKAVFSGGSFNHSVEMAVKDFIKLENATLGSFGIKKKIKLLVSLKKK</sequence>
<dbReference type="AlphaFoldDB" id="A0A2M7DMG0"/>
<evidence type="ECO:0000259" key="1">
    <source>
        <dbReference type="Pfam" id="PF04073"/>
    </source>
</evidence>
<dbReference type="InterPro" id="IPR036754">
    <property type="entry name" value="YbaK/aa-tRNA-synt-asso_dom_sf"/>
</dbReference>
<reference evidence="3" key="1">
    <citation type="submission" date="2017-09" db="EMBL/GenBank/DDBJ databases">
        <title>Depth-based differentiation of microbial function through sediment-hosted aquifers and enrichment of novel symbionts in the deep terrestrial subsurface.</title>
        <authorList>
            <person name="Probst A.J."/>
            <person name="Ladd B."/>
            <person name="Jarett J.K."/>
            <person name="Geller-Mcgrath D.E."/>
            <person name="Sieber C.M.K."/>
            <person name="Emerson J.B."/>
            <person name="Anantharaman K."/>
            <person name="Thomas B.C."/>
            <person name="Malmstrom R."/>
            <person name="Stieglmeier M."/>
            <person name="Klingl A."/>
            <person name="Woyke T."/>
            <person name="Ryan C.M."/>
            <person name="Banfield J.F."/>
        </authorList>
    </citation>
    <scope>NUCLEOTIDE SEQUENCE [LARGE SCALE GENOMIC DNA]</scope>
</reference>